<dbReference type="EMBL" id="JBGEHV010000021">
    <property type="protein sequence ID" value="MEY8040443.1"/>
    <property type="molecule type" value="Genomic_DNA"/>
</dbReference>
<dbReference type="PROSITE" id="PS51257">
    <property type="entry name" value="PROKAR_LIPOPROTEIN"/>
    <property type="match status" value="1"/>
</dbReference>
<comment type="similarity">
    <text evidence="1">Belongs to the bacterial solute-binding protein 8 family.</text>
</comment>
<feature type="signal peptide" evidence="2">
    <location>
        <begin position="1"/>
        <end position="22"/>
    </location>
</feature>
<name>A0ABV4CIX7_9PSEU</name>
<evidence type="ECO:0000256" key="1">
    <source>
        <dbReference type="ARBA" id="ARBA00008814"/>
    </source>
</evidence>
<dbReference type="InterPro" id="IPR050902">
    <property type="entry name" value="ABC_Transporter_SBP"/>
</dbReference>
<reference evidence="4 5" key="1">
    <citation type="submission" date="2024-08" db="EMBL/GenBank/DDBJ databases">
        <title>Genome mining of Saccharopolyspora cebuensis PGLac3 from Nigerian medicinal plant.</title>
        <authorList>
            <person name="Ezeobiora C.E."/>
            <person name="Igbokwe N.H."/>
            <person name="Amin D.H."/>
            <person name="Mendie U.E."/>
        </authorList>
    </citation>
    <scope>NUCLEOTIDE SEQUENCE [LARGE SCALE GENOMIC DNA]</scope>
    <source>
        <strain evidence="4 5">PGLac3</strain>
    </source>
</reference>
<evidence type="ECO:0000259" key="3">
    <source>
        <dbReference type="PROSITE" id="PS50983"/>
    </source>
</evidence>
<comment type="caution">
    <text evidence="4">The sequence shown here is derived from an EMBL/GenBank/DDBJ whole genome shotgun (WGS) entry which is preliminary data.</text>
</comment>
<organism evidence="4 5">
    <name type="scientific">Saccharopolyspora cebuensis</name>
    <dbReference type="NCBI Taxonomy" id="418759"/>
    <lineage>
        <taxon>Bacteria</taxon>
        <taxon>Bacillati</taxon>
        <taxon>Actinomycetota</taxon>
        <taxon>Actinomycetes</taxon>
        <taxon>Pseudonocardiales</taxon>
        <taxon>Pseudonocardiaceae</taxon>
        <taxon>Saccharopolyspora</taxon>
    </lineage>
</organism>
<gene>
    <name evidence="4" type="ORF">AB8O55_13635</name>
</gene>
<keyword evidence="5" id="KW-1185">Reference proteome</keyword>
<accession>A0ABV4CIX7</accession>
<dbReference type="PANTHER" id="PTHR30535:SF7">
    <property type="entry name" value="IRON(III) DICITRATE-BINDING PROTEIN"/>
    <property type="match status" value="1"/>
</dbReference>
<feature type="chain" id="PRO_5046790024" evidence="2">
    <location>
        <begin position="23"/>
        <end position="315"/>
    </location>
</feature>
<evidence type="ECO:0000313" key="5">
    <source>
        <dbReference type="Proteomes" id="UP001564626"/>
    </source>
</evidence>
<keyword evidence="2" id="KW-0732">Signal</keyword>
<dbReference type="Proteomes" id="UP001564626">
    <property type="component" value="Unassembled WGS sequence"/>
</dbReference>
<feature type="domain" description="Fe/B12 periplasmic-binding" evidence="3">
    <location>
        <begin position="48"/>
        <end position="315"/>
    </location>
</feature>
<dbReference type="Pfam" id="PF01497">
    <property type="entry name" value="Peripla_BP_2"/>
    <property type="match status" value="1"/>
</dbReference>
<dbReference type="InterPro" id="IPR002491">
    <property type="entry name" value="ABC_transptr_periplasmic_BD"/>
</dbReference>
<dbReference type="PANTHER" id="PTHR30535">
    <property type="entry name" value="VITAMIN B12-BINDING PROTEIN"/>
    <property type="match status" value="1"/>
</dbReference>
<proteinExistence type="inferred from homology"/>
<dbReference type="RefSeq" id="WP_345367421.1">
    <property type="nucleotide sequence ID" value="NZ_BAABII010000018.1"/>
</dbReference>
<evidence type="ECO:0000256" key="2">
    <source>
        <dbReference type="SAM" id="SignalP"/>
    </source>
</evidence>
<evidence type="ECO:0000313" key="4">
    <source>
        <dbReference type="EMBL" id="MEY8040443.1"/>
    </source>
</evidence>
<dbReference type="Gene3D" id="3.40.50.1980">
    <property type="entry name" value="Nitrogenase molybdenum iron protein domain"/>
    <property type="match status" value="2"/>
</dbReference>
<protein>
    <submittedName>
        <fullName evidence="4">ABC transporter substrate-binding protein</fullName>
    </submittedName>
</protein>
<dbReference type="SUPFAM" id="SSF53807">
    <property type="entry name" value="Helical backbone' metal receptor"/>
    <property type="match status" value="1"/>
</dbReference>
<sequence length="315" mass="33018">MRSAAAWLVAAALLLLTGCAPAAPEPAAGGTRIDNCGRTQTFAAPPQRVVSLNQHATEILIALGLGDRLVGTAYPDDQAPPESVAAEYAQVPLLAEEYPSFERLLAAEPDLVVGGYASAFDETEGRGRDVLADAGIPTLLLSESCTEGPAGMDTLLADIAMFGEVLGLRAGADRLAGEIRGRVEAVQRRLAGVEPVDVFVYDSGEQAAFTLGGHGVGNDALRRAGGRNIFADVPADFTEVSWEQVAERAPEAVVLVDYLGAPVAGKRAYLEGHPLAAGTPAVRDGRFSTIPLVELTEGIRFPDAVERLARDLHGR</sequence>
<dbReference type="PROSITE" id="PS50983">
    <property type="entry name" value="FE_B12_PBP"/>
    <property type="match status" value="1"/>
</dbReference>